<dbReference type="EMBL" id="KB445639">
    <property type="protein sequence ID" value="EMD67492.1"/>
    <property type="molecule type" value="Genomic_DNA"/>
</dbReference>
<dbReference type="OrthoDB" id="5979581at2759"/>
<dbReference type="InterPro" id="IPR011009">
    <property type="entry name" value="Kinase-like_dom_sf"/>
</dbReference>
<gene>
    <name evidence="1" type="ORF">COCSADRAFT_168684</name>
</gene>
<dbReference type="STRING" id="665912.M2TFH7"/>
<dbReference type="Gene3D" id="1.10.510.10">
    <property type="entry name" value="Transferase(Phosphotransferase) domain 1"/>
    <property type="match status" value="1"/>
</dbReference>
<dbReference type="Proteomes" id="UP000016934">
    <property type="component" value="Unassembled WGS sequence"/>
</dbReference>
<dbReference type="GeneID" id="19132591"/>
<evidence type="ECO:0000313" key="2">
    <source>
        <dbReference type="Proteomes" id="UP000016934"/>
    </source>
</evidence>
<dbReference type="RefSeq" id="XP_007697138.1">
    <property type="nucleotide sequence ID" value="XM_007698948.1"/>
</dbReference>
<accession>M2TFH7</accession>
<dbReference type="KEGG" id="bsc:COCSADRAFT_168684"/>
<protein>
    <recommendedName>
        <fullName evidence="3">Protein kinase domain-containing protein</fullName>
    </recommendedName>
</protein>
<sequence>MLSSLFQIGRVLRRHASKYTITKEIQNTVWFARVRDHPRVENERDVLKRFQRRTPYLRPLIDEINEPSAIKTLHEDGFVHAGLTLIFISYGLYEGDIRFSEVQLGDLGGCYPADSEWVTSGTVMGTPMWTSSEILLGILIYGGRFNVFRPKGVAQDDEEYSCGVIENQFKFFDIEAAPSILYLVQSIPREKKTPFIRITEKEVTKRGNVFTSEMMKLDWRDRPTAKELLGDDWWKNDERHWLSQRWAGVIF</sequence>
<organism evidence="1 2">
    <name type="scientific">Cochliobolus sativus (strain ND90Pr / ATCC 201652)</name>
    <name type="common">Common root rot and spot blotch fungus</name>
    <name type="synonym">Bipolaris sorokiniana</name>
    <dbReference type="NCBI Taxonomy" id="665912"/>
    <lineage>
        <taxon>Eukaryota</taxon>
        <taxon>Fungi</taxon>
        <taxon>Dikarya</taxon>
        <taxon>Ascomycota</taxon>
        <taxon>Pezizomycotina</taxon>
        <taxon>Dothideomycetes</taxon>
        <taxon>Pleosporomycetidae</taxon>
        <taxon>Pleosporales</taxon>
        <taxon>Pleosporineae</taxon>
        <taxon>Pleosporaceae</taxon>
        <taxon>Bipolaris</taxon>
    </lineage>
</organism>
<proteinExistence type="predicted"/>
<dbReference type="SUPFAM" id="SSF56112">
    <property type="entry name" value="Protein kinase-like (PK-like)"/>
    <property type="match status" value="1"/>
</dbReference>
<name>M2TFH7_COCSN</name>
<evidence type="ECO:0008006" key="3">
    <source>
        <dbReference type="Google" id="ProtNLM"/>
    </source>
</evidence>
<dbReference type="HOGENOM" id="CLU_076146_0_0_1"/>
<keyword evidence="2" id="KW-1185">Reference proteome</keyword>
<reference evidence="1 2" key="1">
    <citation type="journal article" date="2012" name="PLoS Pathog.">
        <title>Diverse lifestyles and strategies of plant pathogenesis encoded in the genomes of eighteen Dothideomycetes fungi.</title>
        <authorList>
            <person name="Ohm R.A."/>
            <person name="Feau N."/>
            <person name="Henrissat B."/>
            <person name="Schoch C.L."/>
            <person name="Horwitz B.A."/>
            <person name="Barry K.W."/>
            <person name="Condon B.J."/>
            <person name="Copeland A.C."/>
            <person name="Dhillon B."/>
            <person name="Glaser F."/>
            <person name="Hesse C.N."/>
            <person name="Kosti I."/>
            <person name="LaButti K."/>
            <person name="Lindquist E.A."/>
            <person name="Lucas S."/>
            <person name="Salamov A.A."/>
            <person name="Bradshaw R.E."/>
            <person name="Ciuffetti L."/>
            <person name="Hamelin R.C."/>
            <person name="Kema G.H.J."/>
            <person name="Lawrence C."/>
            <person name="Scott J.A."/>
            <person name="Spatafora J.W."/>
            <person name="Turgeon B.G."/>
            <person name="de Wit P.J.G.M."/>
            <person name="Zhong S."/>
            <person name="Goodwin S.B."/>
            <person name="Grigoriev I.V."/>
        </authorList>
    </citation>
    <scope>NUCLEOTIDE SEQUENCE [LARGE SCALE GENOMIC DNA]</scope>
    <source>
        <strain evidence="2">ND90Pr / ATCC 201652</strain>
    </source>
</reference>
<dbReference type="eggNOG" id="KOG0578">
    <property type="taxonomic scope" value="Eukaryota"/>
</dbReference>
<reference evidence="2" key="2">
    <citation type="journal article" date="2013" name="PLoS Genet.">
        <title>Comparative genome structure, secondary metabolite, and effector coding capacity across Cochliobolus pathogens.</title>
        <authorList>
            <person name="Condon B.J."/>
            <person name="Leng Y."/>
            <person name="Wu D."/>
            <person name="Bushley K.E."/>
            <person name="Ohm R.A."/>
            <person name="Otillar R."/>
            <person name="Martin J."/>
            <person name="Schackwitz W."/>
            <person name="Grimwood J."/>
            <person name="MohdZainudin N."/>
            <person name="Xue C."/>
            <person name="Wang R."/>
            <person name="Manning V.A."/>
            <person name="Dhillon B."/>
            <person name="Tu Z.J."/>
            <person name="Steffenson B.J."/>
            <person name="Salamov A."/>
            <person name="Sun H."/>
            <person name="Lowry S."/>
            <person name="LaButti K."/>
            <person name="Han J."/>
            <person name="Copeland A."/>
            <person name="Lindquist E."/>
            <person name="Barry K."/>
            <person name="Schmutz J."/>
            <person name="Baker S.E."/>
            <person name="Ciuffetti L.M."/>
            <person name="Grigoriev I.V."/>
            <person name="Zhong S."/>
            <person name="Turgeon B.G."/>
        </authorList>
    </citation>
    <scope>NUCLEOTIDE SEQUENCE [LARGE SCALE GENOMIC DNA]</scope>
    <source>
        <strain evidence="2">ND90Pr / ATCC 201652</strain>
    </source>
</reference>
<dbReference type="AlphaFoldDB" id="M2TFH7"/>
<evidence type="ECO:0000313" key="1">
    <source>
        <dbReference type="EMBL" id="EMD67492.1"/>
    </source>
</evidence>